<dbReference type="AlphaFoldDB" id="X1T340"/>
<evidence type="ECO:0008006" key="2">
    <source>
        <dbReference type="Google" id="ProtNLM"/>
    </source>
</evidence>
<reference evidence="1" key="1">
    <citation type="journal article" date="2014" name="Front. Microbiol.">
        <title>High frequency of phylogenetically diverse reductive dehalogenase-homologous genes in deep subseafloor sedimentary metagenomes.</title>
        <authorList>
            <person name="Kawai M."/>
            <person name="Futagami T."/>
            <person name="Toyoda A."/>
            <person name="Takaki Y."/>
            <person name="Nishi S."/>
            <person name="Hori S."/>
            <person name="Arai W."/>
            <person name="Tsubouchi T."/>
            <person name="Morono Y."/>
            <person name="Uchiyama I."/>
            <person name="Ito T."/>
            <person name="Fujiyama A."/>
            <person name="Inagaki F."/>
            <person name="Takami H."/>
        </authorList>
    </citation>
    <scope>NUCLEOTIDE SEQUENCE</scope>
    <source>
        <strain evidence="1">Expedition CK06-06</strain>
    </source>
</reference>
<organism evidence="1">
    <name type="scientific">marine sediment metagenome</name>
    <dbReference type="NCBI Taxonomy" id="412755"/>
    <lineage>
        <taxon>unclassified sequences</taxon>
        <taxon>metagenomes</taxon>
        <taxon>ecological metagenomes</taxon>
    </lineage>
</organism>
<comment type="caution">
    <text evidence="1">The sequence shown here is derived from an EMBL/GenBank/DDBJ whole genome shotgun (WGS) entry which is preliminary data.</text>
</comment>
<sequence>MCEILLINVHSLKNAGDAALTLVAVDQIESNFPNSNVNLVLDDPEVNAEYLNIISSLNAWLKSSDDHGNAHWSIPHILFFIPLTIIPLKGR</sequence>
<name>X1T340_9ZZZZ</name>
<protein>
    <recommendedName>
        <fullName evidence="2">Polysaccharide pyruvyl transferase domain-containing protein</fullName>
    </recommendedName>
</protein>
<feature type="non-terminal residue" evidence="1">
    <location>
        <position position="91"/>
    </location>
</feature>
<evidence type="ECO:0000313" key="1">
    <source>
        <dbReference type="EMBL" id="GAI82005.1"/>
    </source>
</evidence>
<dbReference type="EMBL" id="BARW01009560">
    <property type="protein sequence ID" value="GAI82005.1"/>
    <property type="molecule type" value="Genomic_DNA"/>
</dbReference>
<proteinExistence type="predicted"/>
<accession>X1T340</accession>
<gene>
    <name evidence="1" type="ORF">S12H4_19185</name>
</gene>